<dbReference type="InterPro" id="IPR005139">
    <property type="entry name" value="PCRF"/>
</dbReference>
<evidence type="ECO:0000256" key="2">
    <source>
        <dbReference type="ARBA" id="ARBA00022481"/>
    </source>
</evidence>
<dbReference type="EMBL" id="PEVH01000060">
    <property type="protein sequence ID" value="PIU99030.1"/>
    <property type="molecule type" value="Genomic_DNA"/>
</dbReference>
<dbReference type="Gene3D" id="1.20.58.410">
    <property type="entry name" value="Release factor"/>
    <property type="match status" value="1"/>
</dbReference>
<name>A0A2M7B7H4_9BACT</name>
<dbReference type="SMART" id="SM00937">
    <property type="entry name" value="PCRF"/>
    <property type="match status" value="1"/>
</dbReference>
<comment type="similarity">
    <text evidence="1">Belongs to the prokaryotic/mitochondrial release factor family.</text>
</comment>
<dbReference type="Pfam" id="PF00472">
    <property type="entry name" value="RF-1"/>
    <property type="match status" value="1"/>
</dbReference>
<dbReference type="InterPro" id="IPR000352">
    <property type="entry name" value="Pep_chain_release_fac_I"/>
</dbReference>
<dbReference type="Gene3D" id="3.30.160.20">
    <property type="match status" value="1"/>
</dbReference>
<keyword evidence="3" id="KW-0648">Protein biosynthesis</keyword>
<dbReference type="InterPro" id="IPR045853">
    <property type="entry name" value="Pep_chain_release_fac_I_sf"/>
</dbReference>
<dbReference type="GO" id="GO:0016149">
    <property type="term" value="F:translation release factor activity, codon specific"/>
    <property type="evidence" value="ECO:0007669"/>
    <property type="project" value="InterPro"/>
</dbReference>
<evidence type="ECO:0000313" key="6">
    <source>
        <dbReference type="EMBL" id="PIU99030.1"/>
    </source>
</evidence>
<comment type="caution">
    <text evidence="6">The sequence shown here is derived from an EMBL/GenBank/DDBJ whole genome shotgun (WGS) entry which is preliminary data.</text>
</comment>
<keyword evidence="2" id="KW-0488">Methylation</keyword>
<dbReference type="SUPFAM" id="SSF75620">
    <property type="entry name" value="Release factor"/>
    <property type="match status" value="1"/>
</dbReference>
<dbReference type="AlphaFoldDB" id="A0A2M7B7H4"/>
<proteinExistence type="inferred from homology"/>
<organism evidence="6 7">
    <name type="scientific">Candidatus Wolfebacteria bacterium CG03_land_8_20_14_0_80_36_15</name>
    <dbReference type="NCBI Taxonomy" id="1975067"/>
    <lineage>
        <taxon>Bacteria</taxon>
        <taxon>Candidatus Wolfeibacteriota</taxon>
    </lineage>
</organism>
<dbReference type="Gene3D" id="3.30.70.1660">
    <property type="match status" value="1"/>
</dbReference>
<evidence type="ECO:0000256" key="3">
    <source>
        <dbReference type="ARBA" id="ARBA00022917"/>
    </source>
</evidence>
<dbReference type="PANTHER" id="PTHR43116:SF3">
    <property type="entry name" value="CLASS I PEPTIDE CHAIN RELEASE FACTOR"/>
    <property type="match status" value="1"/>
</dbReference>
<evidence type="ECO:0000256" key="4">
    <source>
        <dbReference type="NCBIfam" id="TIGR00020"/>
    </source>
</evidence>
<evidence type="ECO:0000313" key="7">
    <source>
        <dbReference type="Proteomes" id="UP000230131"/>
    </source>
</evidence>
<protein>
    <recommendedName>
        <fullName evidence="4">Peptide chain release factor 2</fullName>
    </recommendedName>
</protein>
<evidence type="ECO:0000259" key="5">
    <source>
        <dbReference type="PROSITE" id="PS00745"/>
    </source>
</evidence>
<evidence type="ECO:0000256" key="1">
    <source>
        <dbReference type="ARBA" id="ARBA00010835"/>
    </source>
</evidence>
<gene>
    <name evidence="6" type="ORF">COS59_01950</name>
</gene>
<dbReference type="PROSITE" id="PS00745">
    <property type="entry name" value="RF_PROK_I"/>
    <property type="match status" value="1"/>
</dbReference>
<feature type="domain" description="Prokaryotic-type class I peptide chain release factors" evidence="5">
    <location>
        <begin position="207"/>
        <end position="223"/>
    </location>
</feature>
<dbReference type="NCBIfam" id="TIGR00020">
    <property type="entry name" value="prfB"/>
    <property type="match status" value="1"/>
</dbReference>
<accession>A0A2M7B7H4</accession>
<dbReference type="PANTHER" id="PTHR43116">
    <property type="entry name" value="PEPTIDE CHAIN RELEASE FACTOR 2"/>
    <property type="match status" value="1"/>
</dbReference>
<dbReference type="Proteomes" id="UP000230131">
    <property type="component" value="Unassembled WGS sequence"/>
</dbReference>
<dbReference type="InterPro" id="IPR004374">
    <property type="entry name" value="PrfB"/>
</dbReference>
<sequence length="324" mass="37732">MENKQNRRRALEDEVGNPDIWKNRDVANDKIKELGELKELIKKFEVIKNTLEIIEIKLNSGERLDEPPKELNQVKKEISQLEIEQLFKGKYDKQSAFLSIFPGAGGEDAEDWAKMLEKMYFNYAKKRNWSIKPIDNNPVIFEIKGDYAYGYLKKETGVHRLVRISPFSPEKKRHTSFALVEVLPDLPEIDEKEFRIPEEDLRVEFFRSSGPGGQNVNKVETAVRVIHQPTGISVASQVERSQTQNRQRALKILKAKLIKLMEEKQEEELSRLRTKVKPEWGNQIRSYVLNPYKLVKDHRTAEETSRVEAVLEGDLDIFIENELK</sequence>
<dbReference type="Pfam" id="PF03462">
    <property type="entry name" value="PCRF"/>
    <property type="match status" value="1"/>
</dbReference>
<reference evidence="7" key="1">
    <citation type="submission" date="2017-09" db="EMBL/GenBank/DDBJ databases">
        <title>Depth-based differentiation of microbial function through sediment-hosted aquifers and enrichment of novel symbionts in the deep terrestrial subsurface.</title>
        <authorList>
            <person name="Probst A.J."/>
            <person name="Ladd B."/>
            <person name="Jarett J.K."/>
            <person name="Geller-Mcgrath D.E."/>
            <person name="Sieber C.M.K."/>
            <person name="Emerson J.B."/>
            <person name="Anantharaman K."/>
            <person name="Thomas B.C."/>
            <person name="Malmstrom R."/>
            <person name="Stieglmeier M."/>
            <person name="Klingl A."/>
            <person name="Woyke T."/>
            <person name="Ryan C.M."/>
            <person name="Banfield J.F."/>
        </authorList>
    </citation>
    <scope>NUCLEOTIDE SEQUENCE [LARGE SCALE GENOMIC DNA]</scope>
</reference>
<dbReference type="GO" id="GO:0005737">
    <property type="term" value="C:cytoplasm"/>
    <property type="evidence" value="ECO:0007669"/>
    <property type="project" value="InterPro"/>
</dbReference>